<evidence type="ECO:0000256" key="6">
    <source>
        <dbReference type="RuleBase" id="RU003423"/>
    </source>
</evidence>
<dbReference type="Gene3D" id="3.30.559.10">
    <property type="entry name" value="Chloramphenicol acetyltransferase-like domain"/>
    <property type="match status" value="1"/>
</dbReference>
<dbReference type="InterPro" id="IPR036625">
    <property type="entry name" value="E3-bd_dom_sf"/>
</dbReference>
<dbReference type="Pfam" id="PF02817">
    <property type="entry name" value="E3_binding"/>
    <property type="match status" value="1"/>
</dbReference>
<dbReference type="InterPro" id="IPR001078">
    <property type="entry name" value="2-oxoacid_DH_actylTfrase"/>
</dbReference>
<dbReference type="InterPro" id="IPR000089">
    <property type="entry name" value="Biotin_lipoyl"/>
</dbReference>
<dbReference type="InterPro" id="IPR011053">
    <property type="entry name" value="Single_hybrid_motif"/>
</dbReference>
<evidence type="ECO:0000256" key="4">
    <source>
        <dbReference type="ARBA" id="ARBA00022823"/>
    </source>
</evidence>
<evidence type="ECO:0000256" key="2">
    <source>
        <dbReference type="ARBA" id="ARBA00007317"/>
    </source>
</evidence>
<comment type="cofactor">
    <cofactor evidence="1 6">
        <name>(R)-lipoate</name>
        <dbReference type="ChEBI" id="CHEBI:83088"/>
    </cofactor>
</comment>
<dbReference type="Pfam" id="PF00198">
    <property type="entry name" value="2-oxoacid_dh"/>
    <property type="match status" value="1"/>
</dbReference>
<dbReference type="CDD" id="cd06849">
    <property type="entry name" value="lipoyl_domain"/>
    <property type="match status" value="1"/>
</dbReference>
<dbReference type="InterPro" id="IPR003016">
    <property type="entry name" value="2-oxoA_DH_lipoyl-BS"/>
</dbReference>
<dbReference type="SUPFAM" id="SSF52777">
    <property type="entry name" value="CoA-dependent acyltransferases"/>
    <property type="match status" value="1"/>
</dbReference>
<evidence type="ECO:0000313" key="10">
    <source>
        <dbReference type="Proteomes" id="UP001500804"/>
    </source>
</evidence>
<comment type="similarity">
    <text evidence="2 6">Belongs to the 2-oxoacid dehydrogenase family.</text>
</comment>
<evidence type="ECO:0000259" key="8">
    <source>
        <dbReference type="PROSITE" id="PS51826"/>
    </source>
</evidence>
<dbReference type="Gene3D" id="2.40.50.100">
    <property type="match status" value="1"/>
</dbReference>
<protein>
    <recommendedName>
        <fullName evidence="6">Dihydrolipoamide acetyltransferase component of pyruvate dehydrogenase complex</fullName>
        <ecNumber evidence="6">2.3.1.-</ecNumber>
    </recommendedName>
</protein>
<dbReference type="PANTHER" id="PTHR43178">
    <property type="entry name" value="DIHYDROLIPOAMIDE ACETYLTRANSFERASE COMPONENT OF PYRUVATE DEHYDROGENASE COMPLEX"/>
    <property type="match status" value="1"/>
</dbReference>
<dbReference type="Pfam" id="PF00364">
    <property type="entry name" value="Biotin_lipoyl"/>
    <property type="match status" value="1"/>
</dbReference>
<dbReference type="SUPFAM" id="SSF51230">
    <property type="entry name" value="Single hybrid motif"/>
    <property type="match status" value="1"/>
</dbReference>
<dbReference type="PROSITE" id="PS51826">
    <property type="entry name" value="PSBD"/>
    <property type="match status" value="1"/>
</dbReference>
<proteinExistence type="inferred from homology"/>
<dbReference type="PROSITE" id="PS50968">
    <property type="entry name" value="BIOTINYL_LIPOYL"/>
    <property type="match status" value="1"/>
</dbReference>
<dbReference type="SUPFAM" id="SSF47005">
    <property type="entry name" value="Peripheral subunit-binding domain of 2-oxo acid dehydrogenase complex"/>
    <property type="match status" value="1"/>
</dbReference>
<dbReference type="InterPro" id="IPR023213">
    <property type="entry name" value="CAT-like_dom_sf"/>
</dbReference>
<evidence type="ECO:0000259" key="7">
    <source>
        <dbReference type="PROSITE" id="PS50968"/>
    </source>
</evidence>
<evidence type="ECO:0000256" key="5">
    <source>
        <dbReference type="ARBA" id="ARBA00023315"/>
    </source>
</evidence>
<feature type="domain" description="Peripheral subunit-binding (PSBD)" evidence="8">
    <location>
        <begin position="88"/>
        <end position="125"/>
    </location>
</feature>
<keyword evidence="3 6" id="KW-0808">Transferase</keyword>
<reference evidence="10" key="1">
    <citation type="journal article" date="2019" name="Int. J. Syst. Evol. Microbiol.">
        <title>The Global Catalogue of Microorganisms (GCM) 10K type strain sequencing project: providing services to taxonomists for standard genome sequencing and annotation.</title>
        <authorList>
            <consortium name="The Broad Institute Genomics Platform"/>
            <consortium name="The Broad Institute Genome Sequencing Center for Infectious Disease"/>
            <person name="Wu L."/>
            <person name="Ma J."/>
        </authorList>
    </citation>
    <scope>NUCLEOTIDE SEQUENCE [LARGE SCALE GENOMIC DNA]</scope>
    <source>
        <strain evidence="10">JCM 18302</strain>
    </source>
</reference>
<dbReference type="EMBL" id="BAABJO010000003">
    <property type="protein sequence ID" value="GAA5114100.1"/>
    <property type="molecule type" value="Genomic_DNA"/>
</dbReference>
<evidence type="ECO:0000313" key="9">
    <source>
        <dbReference type="EMBL" id="GAA5114100.1"/>
    </source>
</evidence>
<sequence>MSVAEVRMPRLSESMAEGTIVRWLHGAGDEVDAGQEIAEIETDKAVVGLEAEAAGVLEIVVPEGGSAAVGAVIARLGGAPPGPPTRPIASPLARRRARELGVDLHGLAGTGPHGRIVRDDVEGAARSAEPTPSPERALLGRIRQATVRRLADAAAVPVFTLTAEADASAAARLRAELAGLADPAPTVTDLVVSAAGRALREHPAMNASAAEGAVLRHPRPHVGVAVDTEDGLVVPVVRDPGSPVAVAAEARELVGRARAGAATPADLDGATFTVSNLGMFGVAEFAAVIVPPQAGILAVGAVRELPRVRDGAVVAVPVMALTLTCDHRVVDGAQAARFLARLVALLERPLALMIEEGKS</sequence>
<evidence type="ECO:0000256" key="1">
    <source>
        <dbReference type="ARBA" id="ARBA00001938"/>
    </source>
</evidence>
<keyword evidence="5 6" id="KW-0012">Acyltransferase</keyword>
<keyword evidence="9" id="KW-0670">Pyruvate</keyword>
<dbReference type="InterPro" id="IPR050743">
    <property type="entry name" value="2-oxoacid_DH_E2_comp"/>
</dbReference>
<comment type="caution">
    <text evidence="9">The sequence shown here is derived from an EMBL/GenBank/DDBJ whole genome shotgun (WGS) entry which is preliminary data.</text>
</comment>
<gene>
    <name evidence="9" type="ORF">GCM10023320_10680</name>
</gene>
<keyword evidence="10" id="KW-1185">Reference proteome</keyword>
<evidence type="ECO:0000256" key="3">
    <source>
        <dbReference type="ARBA" id="ARBA00022679"/>
    </source>
</evidence>
<dbReference type="Proteomes" id="UP001500804">
    <property type="component" value="Unassembled WGS sequence"/>
</dbReference>
<keyword evidence="4 6" id="KW-0450">Lipoyl</keyword>
<dbReference type="PANTHER" id="PTHR43178:SF5">
    <property type="entry name" value="LIPOAMIDE ACYLTRANSFERASE COMPONENT OF BRANCHED-CHAIN ALPHA-KETO ACID DEHYDROGENASE COMPLEX, MITOCHONDRIAL"/>
    <property type="match status" value="1"/>
</dbReference>
<feature type="domain" description="Lipoyl-binding" evidence="7">
    <location>
        <begin position="3"/>
        <end position="77"/>
    </location>
</feature>
<dbReference type="InterPro" id="IPR004167">
    <property type="entry name" value="PSBD"/>
</dbReference>
<organism evidence="9 10">
    <name type="scientific">Pseudonocardia adelaidensis</name>
    <dbReference type="NCBI Taxonomy" id="648754"/>
    <lineage>
        <taxon>Bacteria</taxon>
        <taxon>Bacillati</taxon>
        <taxon>Actinomycetota</taxon>
        <taxon>Actinomycetes</taxon>
        <taxon>Pseudonocardiales</taxon>
        <taxon>Pseudonocardiaceae</taxon>
        <taxon>Pseudonocardia</taxon>
    </lineage>
</organism>
<name>A0ABP9NBT5_9PSEU</name>
<dbReference type="Gene3D" id="4.10.320.10">
    <property type="entry name" value="E3-binding domain"/>
    <property type="match status" value="1"/>
</dbReference>
<dbReference type="PROSITE" id="PS00189">
    <property type="entry name" value="LIPOYL"/>
    <property type="match status" value="1"/>
</dbReference>
<dbReference type="EC" id="2.3.1.-" evidence="6"/>
<accession>A0ABP9NBT5</accession>